<reference evidence="2" key="1">
    <citation type="submission" date="2015-05" db="EMBL/GenBank/DDBJ databases">
        <authorList>
            <person name="Fogelqvist Johan"/>
        </authorList>
    </citation>
    <scope>NUCLEOTIDE SEQUENCE [LARGE SCALE GENOMIC DNA]</scope>
</reference>
<gene>
    <name evidence="1" type="ORF">BN1723_015543</name>
</gene>
<accession>A0A0G4MZE9</accession>
<dbReference type="Proteomes" id="UP000045706">
    <property type="component" value="Unassembled WGS sequence"/>
</dbReference>
<protein>
    <submittedName>
        <fullName evidence="1">Uncharacterized protein</fullName>
    </submittedName>
</protein>
<dbReference type="EMBL" id="CVQI01031786">
    <property type="protein sequence ID" value="CRK39608.1"/>
    <property type="molecule type" value="Genomic_DNA"/>
</dbReference>
<sequence length="115" mass="12491">MASVAHPDALVETSSKDDGMRFTRVVPLVGGQGSEKKGGARQQATLKSIDITVKNCCRPVPVFHESGSGIQDTGFIDAFELLVVQGIRALQKLRSVDYLRIRFVDLDSLLPPLNP</sequence>
<dbReference type="AlphaFoldDB" id="A0A0G4MZE9"/>
<organism evidence="1 2">
    <name type="scientific">Verticillium longisporum</name>
    <name type="common">Verticillium dahliae var. longisporum</name>
    <dbReference type="NCBI Taxonomy" id="100787"/>
    <lineage>
        <taxon>Eukaryota</taxon>
        <taxon>Fungi</taxon>
        <taxon>Dikarya</taxon>
        <taxon>Ascomycota</taxon>
        <taxon>Pezizomycotina</taxon>
        <taxon>Sordariomycetes</taxon>
        <taxon>Hypocreomycetidae</taxon>
        <taxon>Glomerellales</taxon>
        <taxon>Plectosphaerellaceae</taxon>
        <taxon>Verticillium</taxon>
    </lineage>
</organism>
<name>A0A0G4MZE9_VERLO</name>
<evidence type="ECO:0000313" key="2">
    <source>
        <dbReference type="Proteomes" id="UP000045706"/>
    </source>
</evidence>
<evidence type="ECO:0000313" key="1">
    <source>
        <dbReference type="EMBL" id="CRK39608.1"/>
    </source>
</evidence>
<proteinExistence type="predicted"/>